<gene>
    <name evidence="3" type="ORF">DT603_03560</name>
</gene>
<organism evidence="3 4">
    <name type="scientific">Pseudoxanthomonas gei</name>
    <dbReference type="NCBI Taxonomy" id="1383030"/>
    <lineage>
        <taxon>Bacteria</taxon>
        <taxon>Pseudomonadati</taxon>
        <taxon>Pseudomonadota</taxon>
        <taxon>Gammaproteobacteria</taxon>
        <taxon>Lysobacterales</taxon>
        <taxon>Lysobacteraceae</taxon>
        <taxon>Pseudoxanthomonas</taxon>
    </lineage>
</organism>
<dbReference type="InterPro" id="IPR014440">
    <property type="entry name" value="HCCAis_GSTk"/>
</dbReference>
<dbReference type="InterPro" id="IPR001853">
    <property type="entry name" value="DSBA-like_thioredoxin_dom"/>
</dbReference>
<dbReference type="SUPFAM" id="SSF52833">
    <property type="entry name" value="Thioredoxin-like"/>
    <property type="match status" value="1"/>
</dbReference>
<evidence type="ECO:0000259" key="2">
    <source>
        <dbReference type="Pfam" id="PF01323"/>
    </source>
</evidence>
<evidence type="ECO:0000313" key="3">
    <source>
        <dbReference type="EMBL" id="NDK37915.1"/>
    </source>
</evidence>
<name>A0ABX0ABK6_9GAMM</name>
<keyword evidence="4" id="KW-1185">Reference proteome</keyword>
<protein>
    <recommendedName>
        <fullName evidence="1">2-hydroxychromene-2-carboxylate isomerase</fullName>
        <ecNumber evidence="1">5.99.1.4</ecNumber>
    </recommendedName>
</protein>
<dbReference type="EMBL" id="QOVG01000002">
    <property type="protein sequence ID" value="NDK37915.1"/>
    <property type="molecule type" value="Genomic_DNA"/>
</dbReference>
<dbReference type="InterPro" id="IPR036249">
    <property type="entry name" value="Thioredoxin-like_sf"/>
</dbReference>
<evidence type="ECO:0000256" key="1">
    <source>
        <dbReference type="PIRNR" id="PIRNR006386"/>
    </source>
</evidence>
<comment type="similarity">
    <text evidence="1">Belongs to the GST superfamily. NadH family.</text>
</comment>
<dbReference type="Gene3D" id="3.40.30.10">
    <property type="entry name" value="Glutaredoxin"/>
    <property type="match status" value="1"/>
</dbReference>
<feature type="domain" description="DSBA-like thioredoxin" evidence="2">
    <location>
        <begin position="5"/>
        <end position="183"/>
    </location>
</feature>
<evidence type="ECO:0000313" key="4">
    <source>
        <dbReference type="Proteomes" id="UP001429354"/>
    </source>
</evidence>
<dbReference type="Proteomes" id="UP001429354">
    <property type="component" value="Unassembled WGS sequence"/>
</dbReference>
<dbReference type="Pfam" id="PF01323">
    <property type="entry name" value="DSBA"/>
    <property type="match status" value="1"/>
</dbReference>
<dbReference type="GO" id="GO:0016853">
    <property type="term" value="F:isomerase activity"/>
    <property type="evidence" value="ECO:0007669"/>
    <property type="project" value="UniProtKB-KW"/>
</dbReference>
<dbReference type="CDD" id="cd03022">
    <property type="entry name" value="DsbA_HCCA_Iso"/>
    <property type="match status" value="1"/>
</dbReference>
<dbReference type="InterPro" id="IPR044087">
    <property type="entry name" value="NahD-like"/>
</dbReference>
<dbReference type="RefSeq" id="WP_162348484.1">
    <property type="nucleotide sequence ID" value="NZ_QOVG01000002.1"/>
</dbReference>
<comment type="caution">
    <text evidence="3">The sequence shown here is derived from an EMBL/GenBank/DDBJ whole genome shotgun (WGS) entry which is preliminary data.</text>
</comment>
<dbReference type="PANTHER" id="PTHR42943">
    <property type="entry name" value="GLUTATHIONE S-TRANSFERASE KAPPA"/>
    <property type="match status" value="1"/>
</dbReference>
<accession>A0ABX0ABK6</accession>
<proteinExistence type="inferred from homology"/>
<dbReference type="InterPro" id="IPR051924">
    <property type="entry name" value="GST_Kappa/NadH"/>
</dbReference>
<comment type="catalytic activity">
    <reaction evidence="1">
        <text>2-hydroxychromene-2-carboxylate = (3E)-4-(2-hydroxyphenyl)-2-oxobut-3-enoate</text>
        <dbReference type="Rhea" id="RHEA:27401"/>
        <dbReference type="ChEBI" id="CHEBI:59350"/>
        <dbReference type="ChEBI" id="CHEBI:59353"/>
        <dbReference type="EC" id="5.99.1.4"/>
    </reaction>
</comment>
<dbReference type="PIRSF" id="PIRSF006386">
    <property type="entry name" value="HCCAis_GSTk"/>
    <property type="match status" value="1"/>
</dbReference>
<dbReference type="EC" id="5.99.1.4" evidence="1"/>
<reference evidence="3 4" key="1">
    <citation type="submission" date="2018-07" db="EMBL/GenBank/DDBJ databases">
        <title>Whole genome Sequencing of Pseudoxanthomonas gei KCTC 32298 (T).</title>
        <authorList>
            <person name="Kumar S."/>
            <person name="Bansal K."/>
            <person name="Kaur A."/>
            <person name="Patil P."/>
            <person name="Sharma S."/>
            <person name="Patil P.B."/>
        </authorList>
    </citation>
    <scope>NUCLEOTIDE SEQUENCE [LARGE SCALE GENOMIC DNA]</scope>
    <source>
        <strain evidence="3 4">KCTC 32298</strain>
    </source>
</reference>
<keyword evidence="1 3" id="KW-0413">Isomerase</keyword>
<sequence length="208" mass="23269">MRRSDWYFDFVSPYSYFGFLRLRELGDLRIDYHPVLFAELLRQHGQKGPAEIPSKRVWTYRWCTWWAARNDIPFRFPAAHPFNPLPYLRLAIAAGNTPEAIGLIYRALWTTGADPADAALVAGLAQSLGVDTARLASVEVKDRLRRETQDALACGVFGVPTHVVDQQLFWGAKATDLLKSYLADPAVLATAEMRRVANLPVGGARKPA</sequence>
<dbReference type="PANTHER" id="PTHR42943:SF2">
    <property type="entry name" value="GLUTATHIONE S-TRANSFERASE KAPPA 1"/>
    <property type="match status" value="1"/>
</dbReference>